<proteinExistence type="predicted"/>
<gene>
    <name evidence="2" type="ORF">PAXRUDRAFT_832468</name>
</gene>
<sequence length="110" mass="12457">MLTSSVSRQLACANPSNECTHDPGFTVPRLYDTTHVQLNPSPPYQTQPRYLSSQTEQQSLSQRRPQTVPYQFLCYCRDTTSGSLVLVKIQTDLSPISYRSTSARSFFPHL</sequence>
<dbReference type="HOGENOM" id="CLU_2171863_0_0_1"/>
<feature type="compositionally biased region" description="Low complexity" evidence="1">
    <location>
        <begin position="51"/>
        <end position="62"/>
    </location>
</feature>
<evidence type="ECO:0000313" key="2">
    <source>
        <dbReference type="EMBL" id="KIK82011.1"/>
    </source>
</evidence>
<reference evidence="2 3" key="1">
    <citation type="submission" date="2014-04" db="EMBL/GenBank/DDBJ databases">
        <authorList>
            <consortium name="DOE Joint Genome Institute"/>
            <person name="Kuo A."/>
            <person name="Kohler A."/>
            <person name="Jargeat P."/>
            <person name="Nagy L.G."/>
            <person name="Floudas D."/>
            <person name="Copeland A."/>
            <person name="Barry K.W."/>
            <person name="Cichocki N."/>
            <person name="Veneault-Fourrey C."/>
            <person name="LaButti K."/>
            <person name="Lindquist E.A."/>
            <person name="Lipzen A."/>
            <person name="Lundell T."/>
            <person name="Morin E."/>
            <person name="Murat C."/>
            <person name="Sun H."/>
            <person name="Tunlid A."/>
            <person name="Henrissat B."/>
            <person name="Grigoriev I.V."/>
            <person name="Hibbett D.S."/>
            <person name="Martin F."/>
            <person name="Nordberg H.P."/>
            <person name="Cantor M.N."/>
            <person name="Hua S.X."/>
        </authorList>
    </citation>
    <scope>NUCLEOTIDE SEQUENCE [LARGE SCALE GENOMIC DNA]</scope>
    <source>
        <strain evidence="2 3">Ve08.2h10</strain>
    </source>
</reference>
<keyword evidence="3" id="KW-1185">Reference proteome</keyword>
<feature type="region of interest" description="Disordered" evidence="1">
    <location>
        <begin position="36"/>
        <end position="65"/>
    </location>
</feature>
<organism evidence="2 3">
    <name type="scientific">Paxillus rubicundulus Ve08.2h10</name>
    <dbReference type="NCBI Taxonomy" id="930991"/>
    <lineage>
        <taxon>Eukaryota</taxon>
        <taxon>Fungi</taxon>
        <taxon>Dikarya</taxon>
        <taxon>Basidiomycota</taxon>
        <taxon>Agaricomycotina</taxon>
        <taxon>Agaricomycetes</taxon>
        <taxon>Agaricomycetidae</taxon>
        <taxon>Boletales</taxon>
        <taxon>Paxilineae</taxon>
        <taxon>Paxillaceae</taxon>
        <taxon>Paxillus</taxon>
    </lineage>
</organism>
<evidence type="ECO:0000256" key="1">
    <source>
        <dbReference type="SAM" id="MobiDB-lite"/>
    </source>
</evidence>
<name>A0A0D0DCR2_9AGAM</name>
<dbReference type="AlphaFoldDB" id="A0A0D0DCR2"/>
<dbReference type="Proteomes" id="UP000054538">
    <property type="component" value="Unassembled WGS sequence"/>
</dbReference>
<accession>A0A0D0DCR2</accession>
<dbReference type="EMBL" id="KN825693">
    <property type="protein sequence ID" value="KIK82011.1"/>
    <property type="molecule type" value="Genomic_DNA"/>
</dbReference>
<protein>
    <submittedName>
        <fullName evidence="2">Uncharacterized protein</fullName>
    </submittedName>
</protein>
<evidence type="ECO:0000313" key="3">
    <source>
        <dbReference type="Proteomes" id="UP000054538"/>
    </source>
</evidence>
<dbReference type="InParanoid" id="A0A0D0DCR2"/>
<reference evidence="3" key="2">
    <citation type="submission" date="2015-01" db="EMBL/GenBank/DDBJ databases">
        <title>Evolutionary Origins and Diversification of the Mycorrhizal Mutualists.</title>
        <authorList>
            <consortium name="DOE Joint Genome Institute"/>
            <consortium name="Mycorrhizal Genomics Consortium"/>
            <person name="Kohler A."/>
            <person name="Kuo A."/>
            <person name="Nagy L.G."/>
            <person name="Floudas D."/>
            <person name="Copeland A."/>
            <person name="Barry K.W."/>
            <person name="Cichocki N."/>
            <person name="Veneault-Fourrey C."/>
            <person name="LaButti K."/>
            <person name="Lindquist E.A."/>
            <person name="Lipzen A."/>
            <person name="Lundell T."/>
            <person name="Morin E."/>
            <person name="Murat C."/>
            <person name="Riley R."/>
            <person name="Ohm R."/>
            <person name="Sun H."/>
            <person name="Tunlid A."/>
            <person name="Henrissat B."/>
            <person name="Grigoriev I.V."/>
            <person name="Hibbett D.S."/>
            <person name="Martin F."/>
        </authorList>
    </citation>
    <scope>NUCLEOTIDE SEQUENCE [LARGE SCALE GENOMIC DNA]</scope>
    <source>
        <strain evidence="3">Ve08.2h10</strain>
    </source>
</reference>